<evidence type="ECO:0000313" key="1">
    <source>
        <dbReference type="EMBL" id="ENV98120.1"/>
    </source>
</evidence>
<dbReference type="OrthoDB" id="6701956at2"/>
<dbReference type="EMBL" id="APQG01000017">
    <property type="protein sequence ID" value="ENV98120.1"/>
    <property type="molecule type" value="Genomic_DNA"/>
</dbReference>
<dbReference type="RefSeq" id="WP_005030250.1">
    <property type="nucleotide sequence ID" value="NZ_KB849755.1"/>
</dbReference>
<proteinExistence type="predicted"/>
<dbReference type="GeneID" id="69461744"/>
<reference evidence="1 2" key="1">
    <citation type="submission" date="2013-02" db="EMBL/GenBank/DDBJ databases">
        <title>The Genome Sequence of Acinetobacter bereziniae CIP 70.12.</title>
        <authorList>
            <consortium name="The Broad Institute Genome Sequencing Platform"/>
            <consortium name="The Broad Institute Genome Sequencing Center for Infectious Disease"/>
            <person name="Cerqueira G."/>
            <person name="Feldgarden M."/>
            <person name="Courvalin P."/>
            <person name="Perichon B."/>
            <person name="Grillot-Courvalin C."/>
            <person name="Clermont D."/>
            <person name="Rocha E."/>
            <person name="Yoon E.-J."/>
            <person name="Nemec A."/>
            <person name="Walker B."/>
            <person name="Young S.K."/>
            <person name="Zeng Q."/>
            <person name="Gargeya S."/>
            <person name="Fitzgerald M."/>
            <person name="Haas B."/>
            <person name="Abouelleil A."/>
            <person name="Alvarado L."/>
            <person name="Arachchi H.M."/>
            <person name="Berlin A.M."/>
            <person name="Chapman S.B."/>
            <person name="Dewar J."/>
            <person name="Goldberg J."/>
            <person name="Griggs A."/>
            <person name="Gujja S."/>
            <person name="Hansen M."/>
            <person name="Howarth C."/>
            <person name="Imamovic A."/>
            <person name="Larimer J."/>
            <person name="McCowan C."/>
            <person name="Murphy C."/>
            <person name="Neiman D."/>
            <person name="Pearson M."/>
            <person name="Priest M."/>
            <person name="Roberts A."/>
            <person name="Saif S."/>
            <person name="Shea T."/>
            <person name="Sisk P."/>
            <person name="Sykes S."/>
            <person name="Wortman J."/>
            <person name="Nusbaum C."/>
            <person name="Birren B."/>
        </authorList>
    </citation>
    <scope>NUCLEOTIDE SEQUENCE [LARGE SCALE GENOMIC DNA]</scope>
    <source>
        <strain evidence="1 2">CIP 70.12</strain>
    </source>
</reference>
<protein>
    <recommendedName>
        <fullName evidence="3">Phage antitermination protein Q</fullName>
    </recommendedName>
</protein>
<evidence type="ECO:0008006" key="3">
    <source>
        <dbReference type="Google" id="ProtNLM"/>
    </source>
</evidence>
<accession>N9EZN7</accession>
<comment type="caution">
    <text evidence="1">The sequence shown here is derived from an EMBL/GenBank/DDBJ whole genome shotgun (WGS) entry which is preliminary data.</text>
</comment>
<dbReference type="AlphaFoldDB" id="N9EZN7"/>
<name>N9EZN7_ACIBZ</name>
<dbReference type="HOGENOM" id="CLU_1665663_0_0_6"/>
<dbReference type="PATRIC" id="fig|1217650.3.peg.1154"/>
<evidence type="ECO:0000313" key="2">
    <source>
        <dbReference type="Proteomes" id="UP000013251"/>
    </source>
</evidence>
<sequence>MNTAVHIMQTVDWSKYELQGWLRQFGAWQNTAKGGYRSSNPIAVAMSKAKVRMSKQNKEKLIAYYMCDENFEEKPKIDRNICCEITNDEARAVQRLILDVLNGTDSEALVDWMNVLISRYFHNRSWSELQTPTRTVMDAKYDVRCGLAVLHVKYPFIEYVKGTV</sequence>
<gene>
    <name evidence="1" type="ORF">F938_01179</name>
</gene>
<dbReference type="Proteomes" id="UP000013251">
    <property type="component" value="Unassembled WGS sequence"/>
</dbReference>
<keyword evidence="2" id="KW-1185">Reference proteome</keyword>
<organism evidence="1 2">
    <name type="scientific">Acinetobacter bereziniae LMG 1003 = CIP 70.12</name>
    <dbReference type="NCBI Taxonomy" id="981324"/>
    <lineage>
        <taxon>Bacteria</taxon>
        <taxon>Pseudomonadati</taxon>
        <taxon>Pseudomonadota</taxon>
        <taxon>Gammaproteobacteria</taxon>
        <taxon>Moraxellales</taxon>
        <taxon>Moraxellaceae</taxon>
        <taxon>Acinetobacter</taxon>
    </lineage>
</organism>